<feature type="transmembrane region" description="Helical" evidence="8">
    <location>
        <begin position="47"/>
        <end position="67"/>
    </location>
</feature>
<dbReference type="Proteomes" id="UP000677218">
    <property type="component" value="Unassembled WGS sequence"/>
</dbReference>
<evidence type="ECO:0000256" key="6">
    <source>
        <dbReference type="ARBA" id="ARBA00022989"/>
    </source>
</evidence>
<accession>A0A916QGQ1</accession>
<evidence type="ECO:0000256" key="4">
    <source>
        <dbReference type="ARBA" id="ARBA00022475"/>
    </source>
</evidence>
<evidence type="ECO:0000313" key="11">
    <source>
        <dbReference type="Proteomes" id="UP000677218"/>
    </source>
</evidence>
<feature type="domain" description="Major facilitator superfamily (MFS) profile" evidence="9">
    <location>
        <begin position="9"/>
        <end position="461"/>
    </location>
</feature>
<feature type="transmembrane region" description="Helical" evidence="8">
    <location>
        <begin position="12"/>
        <end position="35"/>
    </location>
</feature>
<name>A0A916QGQ1_9LACO</name>
<feature type="transmembrane region" description="Helical" evidence="8">
    <location>
        <begin position="104"/>
        <end position="125"/>
    </location>
</feature>
<dbReference type="Pfam" id="PF07690">
    <property type="entry name" value="MFS_1"/>
    <property type="match status" value="1"/>
</dbReference>
<feature type="transmembrane region" description="Helical" evidence="8">
    <location>
        <begin position="438"/>
        <end position="457"/>
    </location>
</feature>
<feature type="transmembrane region" description="Helical" evidence="8">
    <location>
        <begin position="266"/>
        <end position="287"/>
    </location>
</feature>
<dbReference type="PRINTS" id="PR01036">
    <property type="entry name" value="TCRTETB"/>
</dbReference>
<keyword evidence="4" id="KW-1003">Cell membrane</keyword>
<keyword evidence="6 8" id="KW-1133">Transmembrane helix</keyword>
<sequence>MTNEKVPKKVLAAVVATGLMSFSGVIVETAINIAFPTLMQEFKVNTSTVQWMTSSYLLIIAVIVPFSASLKRSFSTRRLFLTAISCFIIGVVLDALAPNFSLLLLGRMIQGIGTGIALPLMFNIIMEQVPKSKVGTMMGIANLITGVAPAIGPTFGGLIISYLNWRWIFYILLPILVGSLLLGLWGITQAGRLQAFELDPLSAISLALTFMALVWGFSNLASGQLVSLNVLGSILFGLLSGTIFVKRSLQMEDPLINVRLFKNKSFSALCIAFFGIQMTSLSLGFLLPNYAQLVNGSSALTAGLLVLPAGVLGSIMAPLGGNLYDRYGARIPIMVGISSMVLGVVLFNILIADLENWELLVIYLFYMGGMGLDLANLMANAQALLPQAQSAQGNAILNTIQQFAGSVGTSTASAIVGLSQQQFGNKGAHSTTIGSQHAFYLLLVVMLIVWVLLAKFAGRTRKNNEAI</sequence>
<evidence type="ECO:0000256" key="8">
    <source>
        <dbReference type="SAM" id="Phobius"/>
    </source>
</evidence>
<feature type="transmembrane region" description="Helical" evidence="8">
    <location>
        <begin position="79"/>
        <end position="98"/>
    </location>
</feature>
<gene>
    <name evidence="10" type="ORF">LCB40_05290</name>
</gene>
<feature type="transmembrane region" description="Helical" evidence="8">
    <location>
        <begin position="224"/>
        <end position="245"/>
    </location>
</feature>
<dbReference type="GO" id="GO:0005886">
    <property type="term" value="C:plasma membrane"/>
    <property type="evidence" value="ECO:0007669"/>
    <property type="project" value="UniProtKB-SubCell"/>
</dbReference>
<feature type="transmembrane region" description="Helical" evidence="8">
    <location>
        <begin position="200"/>
        <end position="218"/>
    </location>
</feature>
<evidence type="ECO:0000259" key="9">
    <source>
        <dbReference type="PROSITE" id="PS50850"/>
    </source>
</evidence>
<feature type="transmembrane region" description="Helical" evidence="8">
    <location>
        <begin position="299"/>
        <end position="319"/>
    </location>
</feature>
<feature type="transmembrane region" description="Helical" evidence="8">
    <location>
        <begin position="395"/>
        <end position="418"/>
    </location>
</feature>
<protein>
    <submittedName>
        <fullName evidence="10">Major facilitator superfamily transporter</fullName>
    </submittedName>
</protein>
<dbReference type="Gene3D" id="1.20.1250.20">
    <property type="entry name" value="MFS general substrate transporter like domains"/>
    <property type="match status" value="1"/>
</dbReference>
<keyword evidence="11" id="KW-1185">Reference proteome</keyword>
<dbReference type="GO" id="GO:0022857">
    <property type="term" value="F:transmembrane transporter activity"/>
    <property type="evidence" value="ECO:0007669"/>
    <property type="project" value="InterPro"/>
</dbReference>
<dbReference type="PANTHER" id="PTHR42718">
    <property type="entry name" value="MAJOR FACILITATOR SUPERFAMILY MULTIDRUG TRANSPORTER MFSC"/>
    <property type="match status" value="1"/>
</dbReference>
<keyword evidence="5 8" id="KW-0812">Transmembrane</keyword>
<dbReference type="Gene3D" id="1.20.1720.10">
    <property type="entry name" value="Multidrug resistance protein D"/>
    <property type="match status" value="1"/>
</dbReference>
<evidence type="ECO:0000256" key="2">
    <source>
        <dbReference type="ARBA" id="ARBA00008537"/>
    </source>
</evidence>
<comment type="caution">
    <text evidence="10">The sequence shown here is derived from an EMBL/GenBank/DDBJ whole genome shotgun (WGS) entry which is preliminary data.</text>
</comment>
<comment type="subcellular location">
    <subcellularLocation>
        <location evidence="1">Cell membrane</location>
        <topology evidence="1">Multi-pass membrane protein</topology>
    </subcellularLocation>
</comment>
<dbReference type="CDD" id="cd17503">
    <property type="entry name" value="MFS_LmrB_MDR_like"/>
    <property type="match status" value="1"/>
</dbReference>
<dbReference type="RefSeq" id="WP_212780348.1">
    <property type="nucleotide sequence ID" value="NZ_BMAY01000003.1"/>
</dbReference>
<keyword evidence="7 8" id="KW-0472">Membrane</keyword>
<feature type="transmembrane region" description="Helical" evidence="8">
    <location>
        <begin position="357"/>
        <end position="375"/>
    </location>
</feature>
<dbReference type="PROSITE" id="PS50850">
    <property type="entry name" value="MFS"/>
    <property type="match status" value="1"/>
</dbReference>
<dbReference type="InterPro" id="IPR020846">
    <property type="entry name" value="MFS_dom"/>
</dbReference>
<evidence type="ECO:0000313" key="10">
    <source>
        <dbReference type="EMBL" id="GFZ26649.1"/>
    </source>
</evidence>
<proteinExistence type="inferred from homology"/>
<feature type="transmembrane region" description="Helical" evidence="8">
    <location>
        <begin position="167"/>
        <end position="188"/>
    </location>
</feature>
<dbReference type="PANTHER" id="PTHR42718:SF9">
    <property type="entry name" value="MAJOR FACILITATOR SUPERFAMILY MULTIDRUG TRANSPORTER MFSC"/>
    <property type="match status" value="1"/>
</dbReference>
<dbReference type="NCBIfam" id="TIGR00711">
    <property type="entry name" value="efflux_EmrB"/>
    <property type="match status" value="1"/>
</dbReference>
<evidence type="ECO:0000256" key="1">
    <source>
        <dbReference type="ARBA" id="ARBA00004651"/>
    </source>
</evidence>
<dbReference type="EMBL" id="BMAY01000003">
    <property type="protein sequence ID" value="GFZ26649.1"/>
    <property type="molecule type" value="Genomic_DNA"/>
</dbReference>
<feature type="transmembrane region" description="Helical" evidence="8">
    <location>
        <begin position="331"/>
        <end position="351"/>
    </location>
</feature>
<dbReference type="SUPFAM" id="SSF103473">
    <property type="entry name" value="MFS general substrate transporter"/>
    <property type="match status" value="1"/>
</dbReference>
<evidence type="ECO:0000256" key="3">
    <source>
        <dbReference type="ARBA" id="ARBA00022448"/>
    </source>
</evidence>
<keyword evidence="3" id="KW-0813">Transport</keyword>
<evidence type="ECO:0000256" key="5">
    <source>
        <dbReference type="ARBA" id="ARBA00022692"/>
    </source>
</evidence>
<organism evidence="10 11">
    <name type="scientific">Lactobacillus corticis</name>
    <dbReference type="NCBI Taxonomy" id="2201249"/>
    <lineage>
        <taxon>Bacteria</taxon>
        <taxon>Bacillati</taxon>
        <taxon>Bacillota</taxon>
        <taxon>Bacilli</taxon>
        <taxon>Lactobacillales</taxon>
        <taxon>Lactobacillaceae</taxon>
        <taxon>Lactobacillus</taxon>
    </lineage>
</organism>
<comment type="similarity">
    <text evidence="2">Belongs to the major facilitator superfamily. EmrB family.</text>
</comment>
<feature type="transmembrane region" description="Helical" evidence="8">
    <location>
        <begin position="137"/>
        <end position="161"/>
    </location>
</feature>
<reference evidence="10" key="1">
    <citation type="submission" date="2020-08" db="EMBL/GenBank/DDBJ databases">
        <title>Taxonomic study for Lactobacillus species isolated from hardwood bark.</title>
        <authorList>
            <person name="Tohno M."/>
            <person name="Tanizawa Y."/>
        </authorList>
    </citation>
    <scope>NUCLEOTIDE SEQUENCE</scope>
    <source>
        <strain evidence="10">B40</strain>
    </source>
</reference>
<evidence type="ECO:0000256" key="7">
    <source>
        <dbReference type="ARBA" id="ARBA00023136"/>
    </source>
</evidence>
<dbReference type="InterPro" id="IPR036259">
    <property type="entry name" value="MFS_trans_sf"/>
</dbReference>
<dbReference type="AlphaFoldDB" id="A0A916QGQ1"/>
<dbReference type="InterPro" id="IPR004638">
    <property type="entry name" value="EmrB-like"/>
</dbReference>
<dbReference type="InterPro" id="IPR011701">
    <property type="entry name" value="MFS"/>
</dbReference>